<name>A0A6J7WU38_9CAUD</name>
<reference evidence="1" key="1">
    <citation type="submission" date="2020-05" db="EMBL/GenBank/DDBJ databases">
        <authorList>
            <person name="Chiriac C."/>
            <person name="Salcher M."/>
            <person name="Ghai R."/>
            <person name="Kavagutti S V."/>
        </authorList>
    </citation>
    <scope>NUCLEOTIDE SEQUENCE</scope>
</reference>
<organism evidence="1">
    <name type="scientific">uncultured Caudovirales phage</name>
    <dbReference type="NCBI Taxonomy" id="2100421"/>
    <lineage>
        <taxon>Viruses</taxon>
        <taxon>Duplodnaviria</taxon>
        <taxon>Heunggongvirae</taxon>
        <taxon>Uroviricota</taxon>
        <taxon>Caudoviricetes</taxon>
        <taxon>Peduoviridae</taxon>
        <taxon>Maltschvirus</taxon>
        <taxon>Maltschvirus maltsch</taxon>
    </lineage>
</organism>
<gene>
    <name evidence="1" type="ORF">UFOVP247_213</name>
</gene>
<accession>A0A6J7WU38</accession>
<sequence>MKDLVSLEDILKEVPYDHKLAVTQWVMKHIVEHAKEGGSYRYLIYHRLGFDLDAYVPLCDDGLTISNEFDLNFKEQIVDIIKENGYDKLKSIAGLCDVQDCYKTASCGWPSDAGYRHTCYDHMENK</sequence>
<evidence type="ECO:0000313" key="1">
    <source>
        <dbReference type="EMBL" id="CAB5221609.1"/>
    </source>
</evidence>
<protein>
    <submittedName>
        <fullName evidence="1">Uncharacterized protein</fullName>
    </submittedName>
</protein>
<proteinExistence type="predicted"/>
<dbReference type="EMBL" id="LR798288">
    <property type="protein sequence ID" value="CAB5221609.1"/>
    <property type="molecule type" value="Genomic_DNA"/>
</dbReference>